<accession>A0A085WW28</accession>
<sequence>MELSEKVMRVHERLCAAYGCPIPFFHDLDPLSELVSALLSHRTRNADSGRAFRQLRSRFSTWEAVRDAPLQEVQDAIASVTWPEQKAPRLQAVLREITTRQGGALTLDFLEGMEVPQARAWLEALPGVGPKTSAAVLLFSRLRMPALPVDSHHYRVAVRLGLLSARIPVGPSHAILAALLPQRWDAQQVYDHHEALMLHGQRCCYHQSPACGRCPVLDLCPFGQERLQRGVALGGGPPEGRGSG</sequence>
<keyword evidence="9" id="KW-0326">Glycosidase</keyword>
<dbReference type="PANTHER" id="PTHR47203:SF1">
    <property type="entry name" value="HYPOTHETICAL BASE EXCISION DNA REPAIR PROTEIN (EUROFUNG)"/>
    <property type="match status" value="1"/>
</dbReference>
<dbReference type="RefSeq" id="WP_052419610.1">
    <property type="nucleotide sequence ID" value="NZ_JMCB01000001.1"/>
</dbReference>
<dbReference type="OrthoDB" id="9802365at2"/>
<dbReference type="Proteomes" id="UP000028725">
    <property type="component" value="Unassembled WGS sequence"/>
</dbReference>
<evidence type="ECO:0000256" key="1">
    <source>
        <dbReference type="ARBA" id="ARBA00001966"/>
    </source>
</evidence>
<dbReference type="SUPFAM" id="SSF48150">
    <property type="entry name" value="DNA-glycosylase"/>
    <property type="match status" value="1"/>
</dbReference>
<comment type="cofactor">
    <cofactor evidence="1">
        <name>[4Fe-4S] cluster</name>
        <dbReference type="ChEBI" id="CHEBI:49883"/>
    </cofactor>
</comment>
<name>A0A085WW28_9BACT</name>
<keyword evidence="12" id="KW-1185">Reference proteome</keyword>
<dbReference type="GO" id="GO:0006284">
    <property type="term" value="P:base-excision repair"/>
    <property type="evidence" value="ECO:0007669"/>
    <property type="project" value="InterPro"/>
</dbReference>
<dbReference type="InterPro" id="IPR023170">
    <property type="entry name" value="HhH_base_excis_C"/>
</dbReference>
<keyword evidence="5" id="KW-0378">Hydrolase</keyword>
<proteinExistence type="inferred from homology"/>
<dbReference type="Gene3D" id="1.10.340.30">
    <property type="entry name" value="Hypothetical protein, domain 2"/>
    <property type="match status" value="1"/>
</dbReference>
<comment type="caution">
    <text evidence="11">The sequence shown here is derived from an EMBL/GenBank/DDBJ whole genome shotgun (WGS) entry which is preliminary data.</text>
</comment>
<organism evidence="11 12">
    <name type="scientific">Hyalangium minutum</name>
    <dbReference type="NCBI Taxonomy" id="394096"/>
    <lineage>
        <taxon>Bacteria</taxon>
        <taxon>Pseudomonadati</taxon>
        <taxon>Myxococcota</taxon>
        <taxon>Myxococcia</taxon>
        <taxon>Myxococcales</taxon>
        <taxon>Cystobacterineae</taxon>
        <taxon>Archangiaceae</taxon>
        <taxon>Hyalangium</taxon>
    </lineage>
</organism>
<dbReference type="GO" id="GO:0016798">
    <property type="term" value="F:hydrolase activity, acting on glycosyl bonds"/>
    <property type="evidence" value="ECO:0007669"/>
    <property type="project" value="UniProtKB-KW"/>
</dbReference>
<evidence type="ECO:0000256" key="5">
    <source>
        <dbReference type="ARBA" id="ARBA00022801"/>
    </source>
</evidence>
<dbReference type="GO" id="GO:0004519">
    <property type="term" value="F:endonuclease activity"/>
    <property type="evidence" value="ECO:0007669"/>
    <property type="project" value="UniProtKB-KW"/>
</dbReference>
<keyword evidence="7" id="KW-0411">Iron-sulfur</keyword>
<dbReference type="InterPro" id="IPR004035">
    <property type="entry name" value="Endouclease-III_FeS-bd_BS"/>
</dbReference>
<dbReference type="SMART" id="SM00478">
    <property type="entry name" value="ENDO3c"/>
    <property type="match status" value="1"/>
</dbReference>
<dbReference type="GO" id="GO:0046872">
    <property type="term" value="F:metal ion binding"/>
    <property type="evidence" value="ECO:0007669"/>
    <property type="project" value="UniProtKB-KW"/>
</dbReference>
<keyword evidence="8" id="KW-0234">DNA repair</keyword>
<dbReference type="Gene3D" id="1.10.1670.10">
    <property type="entry name" value="Helix-hairpin-Helix base-excision DNA repair enzymes (C-terminal)"/>
    <property type="match status" value="1"/>
</dbReference>
<feature type="domain" description="HhH-GPD" evidence="10">
    <location>
        <begin position="39"/>
        <end position="202"/>
    </location>
</feature>
<dbReference type="GO" id="GO:0051536">
    <property type="term" value="F:iron-sulfur cluster binding"/>
    <property type="evidence" value="ECO:0007669"/>
    <property type="project" value="UniProtKB-KW"/>
</dbReference>
<keyword evidence="4" id="KW-0227">DNA damage</keyword>
<gene>
    <name evidence="11" type="ORF">DB31_0152</name>
</gene>
<dbReference type="PROSITE" id="PS00764">
    <property type="entry name" value="ENDONUCLEASE_III_1"/>
    <property type="match status" value="1"/>
</dbReference>
<keyword evidence="6" id="KW-0408">Iron</keyword>
<dbReference type="STRING" id="394096.DB31_0152"/>
<keyword evidence="11" id="KW-0255">Endonuclease</keyword>
<dbReference type="EMBL" id="JMCB01000001">
    <property type="protein sequence ID" value="KFE71891.1"/>
    <property type="molecule type" value="Genomic_DNA"/>
</dbReference>
<evidence type="ECO:0000256" key="8">
    <source>
        <dbReference type="ARBA" id="ARBA00023204"/>
    </source>
</evidence>
<evidence type="ECO:0000256" key="2">
    <source>
        <dbReference type="ARBA" id="ARBA00008343"/>
    </source>
</evidence>
<dbReference type="PANTHER" id="PTHR47203">
    <property type="match status" value="1"/>
</dbReference>
<dbReference type="Pfam" id="PF10576">
    <property type="entry name" value="EndIII_4Fe-2S"/>
    <property type="match status" value="1"/>
</dbReference>
<keyword evidence="11" id="KW-0540">Nuclease</keyword>
<evidence type="ECO:0000256" key="9">
    <source>
        <dbReference type="ARBA" id="ARBA00023295"/>
    </source>
</evidence>
<evidence type="ECO:0000256" key="6">
    <source>
        <dbReference type="ARBA" id="ARBA00023004"/>
    </source>
</evidence>
<evidence type="ECO:0000256" key="3">
    <source>
        <dbReference type="ARBA" id="ARBA00022723"/>
    </source>
</evidence>
<reference evidence="11 12" key="1">
    <citation type="submission" date="2014-04" db="EMBL/GenBank/DDBJ databases">
        <title>Genome assembly of Hyalangium minutum DSM 14724.</title>
        <authorList>
            <person name="Sharma G."/>
            <person name="Subramanian S."/>
        </authorList>
    </citation>
    <scope>NUCLEOTIDE SEQUENCE [LARGE SCALE GENOMIC DNA]</scope>
    <source>
        <strain evidence="11 12">DSM 14724</strain>
    </source>
</reference>
<dbReference type="InterPro" id="IPR003265">
    <property type="entry name" value="HhH-GPD_domain"/>
</dbReference>
<evidence type="ECO:0000256" key="4">
    <source>
        <dbReference type="ARBA" id="ARBA00022763"/>
    </source>
</evidence>
<dbReference type="CDD" id="cd00056">
    <property type="entry name" value="ENDO3c"/>
    <property type="match status" value="1"/>
</dbReference>
<evidence type="ECO:0000313" key="11">
    <source>
        <dbReference type="EMBL" id="KFE71891.1"/>
    </source>
</evidence>
<evidence type="ECO:0000256" key="7">
    <source>
        <dbReference type="ARBA" id="ARBA00023014"/>
    </source>
</evidence>
<evidence type="ECO:0000259" key="10">
    <source>
        <dbReference type="SMART" id="SM00478"/>
    </source>
</evidence>
<dbReference type="PATRIC" id="fig|394096.3.peg.150"/>
<dbReference type="Pfam" id="PF00730">
    <property type="entry name" value="HhH-GPD"/>
    <property type="match status" value="1"/>
</dbReference>
<dbReference type="InterPro" id="IPR003651">
    <property type="entry name" value="Endonuclease3_FeS-loop_motif"/>
</dbReference>
<dbReference type="InterPro" id="IPR011257">
    <property type="entry name" value="DNA_glycosylase"/>
</dbReference>
<dbReference type="AlphaFoldDB" id="A0A085WW28"/>
<protein>
    <submittedName>
        <fullName evidence="11">Endonuclease III</fullName>
    </submittedName>
</protein>
<comment type="similarity">
    <text evidence="2">Belongs to the Nth/MutY family.</text>
</comment>
<keyword evidence="3" id="KW-0479">Metal-binding</keyword>
<evidence type="ECO:0000313" key="12">
    <source>
        <dbReference type="Proteomes" id="UP000028725"/>
    </source>
</evidence>
<dbReference type="PIRSF" id="PIRSF001435">
    <property type="entry name" value="Nth"/>
    <property type="match status" value="1"/>
</dbReference>